<evidence type="ECO:0000313" key="1">
    <source>
        <dbReference type="EMBL" id="KAK3758306.1"/>
    </source>
</evidence>
<protein>
    <submittedName>
        <fullName evidence="1">Uncharacterized protein</fullName>
    </submittedName>
</protein>
<dbReference type="EMBL" id="JAWDGP010005274">
    <property type="protein sequence ID" value="KAK3758306.1"/>
    <property type="molecule type" value="Genomic_DNA"/>
</dbReference>
<reference evidence="1" key="1">
    <citation type="journal article" date="2023" name="G3 (Bethesda)">
        <title>A reference genome for the long-term kleptoplast-retaining sea slug Elysia crispata morphotype clarki.</title>
        <authorList>
            <person name="Eastman K.E."/>
            <person name="Pendleton A.L."/>
            <person name="Shaikh M.A."/>
            <person name="Suttiyut T."/>
            <person name="Ogas R."/>
            <person name="Tomko P."/>
            <person name="Gavelis G."/>
            <person name="Widhalm J.R."/>
            <person name="Wisecaver J.H."/>
        </authorList>
    </citation>
    <scope>NUCLEOTIDE SEQUENCE</scope>
    <source>
        <strain evidence="1">ECLA1</strain>
    </source>
</reference>
<name>A0AAE0YXE7_9GAST</name>
<dbReference type="Proteomes" id="UP001283361">
    <property type="component" value="Unassembled WGS sequence"/>
</dbReference>
<gene>
    <name evidence="1" type="ORF">RRG08_004127</name>
</gene>
<comment type="caution">
    <text evidence="1">The sequence shown here is derived from an EMBL/GenBank/DDBJ whole genome shotgun (WGS) entry which is preliminary data.</text>
</comment>
<evidence type="ECO:0000313" key="2">
    <source>
        <dbReference type="Proteomes" id="UP001283361"/>
    </source>
</evidence>
<proteinExistence type="predicted"/>
<sequence>MMKYFWSIYEKILQVPLPDNTAQPQIGRYLWCQIAWSEYHGRLTHPQMKGTLEVKCAQKRAPSAVSQNSLPDETVVADRCFHTAVA</sequence>
<accession>A0AAE0YXE7</accession>
<organism evidence="1 2">
    <name type="scientific">Elysia crispata</name>
    <name type="common">lettuce slug</name>
    <dbReference type="NCBI Taxonomy" id="231223"/>
    <lineage>
        <taxon>Eukaryota</taxon>
        <taxon>Metazoa</taxon>
        <taxon>Spiralia</taxon>
        <taxon>Lophotrochozoa</taxon>
        <taxon>Mollusca</taxon>
        <taxon>Gastropoda</taxon>
        <taxon>Heterobranchia</taxon>
        <taxon>Euthyneura</taxon>
        <taxon>Panpulmonata</taxon>
        <taxon>Sacoglossa</taxon>
        <taxon>Placobranchoidea</taxon>
        <taxon>Plakobranchidae</taxon>
        <taxon>Elysia</taxon>
    </lineage>
</organism>
<dbReference type="AlphaFoldDB" id="A0AAE0YXE7"/>
<keyword evidence="2" id="KW-1185">Reference proteome</keyword>